<dbReference type="Proteomes" id="UP001139103">
    <property type="component" value="Unassembled WGS sequence"/>
</dbReference>
<evidence type="ECO:0000259" key="6">
    <source>
        <dbReference type="Pfam" id="PF00884"/>
    </source>
</evidence>
<dbReference type="RefSeq" id="WP_230218945.1">
    <property type="nucleotide sequence ID" value="NZ_JAJKFT010000010.1"/>
</dbReference>
<dbReference type="InterPro" id="IPR024607">
    <property type="entry name" value="Sulfatase_CS"/>
</dbReference>
<proteinExistence type="inferred from homology"/>
<dbReference type="PROSITE" id="PS00523">
    <property type="entry name" value="SULFATASE_1"/>
    <property type="match status" value="1"/>
</dbReference>
<comment type="similarity">
    <text evidence="1">Belongs to the sulfatase family.</text>
</comment>
<feature type="domain" description="Sulfatase N-terminal" evidence="6">
    <location>
        <begin position="26"/>
        <end position="332"/>
    </location>
</feature>
<dbReference type="EMBL" id="JAJKFT010000010">
    <property type="protein sequence ID" value="MCC9629183.1"/>
    <property type="molecule type" value="Genomic_DNA"/>
</dbReference>
<name>A0A9X1ML51_9BACT</name>
<sequence>MNARQIFTTLFVLLTLVGISRAERRPNVVIFLADDQGWGDLSYNGNANLATPNIDEIAKQGASFDYFYVCSLCAPTRAEFLTGRFHARGGVRGVSTGQERLNVDEQTFAEAFRDAGYATAAFGKWHNGMQFPYHPNARGFDEFVGFCSGHWGNYFDPLLEHNNQLIRGEGFIIDDLTDRAMAFIEQHKDEPFLCYLPYNTPHSPMQVPDKFYDKFKDADPKMRNRDPEKEDLDMTRSALAMVENIDWNVGRVLKKLDELQLTDDTIVVYFSDNGPNSWRWNGDMKGRKGSTDEGGVRSPLFIRWPQRISAGMQVEQIGGAIDLGPTLAELCDVKFQPKKPLDGRSFAPTLLSQDKQPLYDRYLFSIPINKWQNVSVRSQRFRLDAAGHLYDIAKDAGQRKDVAAQHPKEVAAMKKAADQFREEIREQMEAEDRPFTVGYAHSTQLPARDGKPHGNIRRSAPAPNCSYFTGWKSADDKMTWDVEVGQAGKYEPIVYYAAPKSVVGTTLELSIGDKNASGKIVAEHDPPSYGPELDRASRGSESPVKDFAPLTLGVIELPQGTGQLTLAAPEMTSAEGPEIRMLILRCIP</sequence>
<comment type="caution">
    <text evidence="7">The sequence shown here is derived from an EMBL/GenBank/DDBJ whole genome shotgun (WGS) entry which is preliminary data.</text>
</comment>
<accession>A0A9X1ML51</accession>
<dbReference type="InterPro" id="IPR050738">
    <property type="entry name" value="Sulfatase"/>
</dbReference>
<dbReference type="Gene3D" id="2.60.120.260">
    <property type="entry name" value="Galactose-binding domain-like"/>
    <property type="match status" value="1"/>
</dbReference>
<evidence type="ECO:0000256" key="2">
    <source>
        <dbReference type="ARBA" id="ARBA00022723"/>
    </source>
</evidence>
<evidence type="ECO:0000256" key="5">
    <source>
        <dbReference type="SAM" id="MobiDB-lite"/>
    </source>
</evidence>
<dbReference type="GO" id="GO:0004065">
    <property type="term" value="F:arylsulfatase activity"/>
    <property type="evidence" value="ECO:0007669"/>
    <property type="project" value="TreeGrafter"/>
</dbReference>
<organism evidence="7 8">
    <name type="scientific">Blastopirellula sediminis</name>
    <dbReference type="NCBI Taxonomy" id="2894196"/>
    <lineage>
        <taxon>Bacteria</taxon>
        <taxon>Pseudomonadati</taxon>
        <taxon>Planctomycetota</taxon>
        <taxon>Planctomycetia</taxon>
        <taxon>Pirellulales</taxon>
        <taxon>Pirellulaceae</taxon>
        <taxon>Blastopirellula</taxon>
    </lineage>
</organism>
<dbReference type="InterPro" id="IPR000917">
    <property type="entry name" value="Sulfatase_N"/>
</dbReference>
<evidence type="ECO:0000256" key="1">
    <source>
        <dbReference type="ARBA" id="ARBA00008779"/>
    </source>
</evidence>
<dbReference type="CDD" id="cd02795">
    <property type="entry name" value="CBM6-CBM35-CBM36_like"/>
    <property type="match status" value="1"/>
</dbReference>
<dbReference type="SUPFAM" id="SSF53649">
    <property type="entry name" value="Alkaline phosphatase-like"/>
    <property type="match status" value="1"/>
</dbReference>
<keyword evidence="4" id="KW-0106">Calcium</keyword>
<feature type="region of interest" description="Disordered" evidence="5">
    <location>
        <begin position="518"/>
        <end position="542"/>
    </location>
</feature>
<dbReference type="Pfam" id="PF00884">
    <property type="entry name" value="Sulfatase"/>
    <property type="match status" value="1"/>
</dbReference>
<evidence type="ECO:0000256" key="3">
    <source>
        <dbReference type="ARBA" id="ARBA00022801"/>
    </source>
</evidence>
<reference evidence="7" key="1">
    <citation type="submission" date="2021-11" db="EMBL/GenBank/DDBJ databases">
        <title>Genome sequence.</title>
        <authorList>
            <person name="Sun Q."/>
        </authorList>
    </citation>
    <scope>NUCLEOTIDE SEQUENCE</scope>
    <source>
        <strain evidence="7">JC732</strain>
    </source>
</reference>
<protein>
    <submittedName>
        <fullName evidence="7">Sulfatase-like hydrolase/transferase</fullName>
    </submittedName>
</protein>
<keyword evidence="3 7" id="KW-0378">Hydrolase</keyword>
<feature type="compositionally biased region" description="Basic and acidic residues" evidence="5">
    <location>
        <begin position="521"/>
        <end position="538"/>
    </location>
</feature>
<dbReference type="Gene3D" id="3.40.720.10">
    <property type="entry name" value="Alkaline Phosphatase, subunit A"/>
    <property type="match status" value="1"/>
</dbReference>
<keyword evidence="8" id="KW-1185">Reference proteome</keyword>
<dbReference type="InterPro" id="IPR017850">
    <property type="entry name" value="Alkaline_phosphatase_core_sf"/>
</dbReference>
<dbReference type="PANTHER" id="PTHR42693:SF53">
    <property type="entry name" value="ENDO-4-O-SULFATASE"/>
    <property type="match status" value="1"/>
</dbReference>
<dbReference type="PANTHER" id="PTHR42693">
    <property type="entry name" value="ARYLSULFATASE FAMILY MEMBER"/>
    <property type="match status" value="1"/>
</dbReference>
<keyword evidence="2" id="KW-0479">Metal-binding</keyword>
<dbReference type="GO" id="GO:0046872">
    <property type="term" value="F:metal ion binding"/>
    <property type="evidence" value="ECO:0007669"/>
    <property type="project" value="UniProtKB-KW"/>
</dbReference>
<evidence type="ECO:0000256" key="4">
    <source>
        <dbReference type="ARBA" id="ARBA00022837"/>
    </source>
</evidence>
<evidence type="ECO:0000313" key="7">
    <source>
        <dbReference type="EMBL" id="MCC9629183.1"/>
    </source>
</evidence>
<dbReference type="CDD" id="cd16146">
    <property type="entry name" value="ARS_like"/>
    <property type="match status" value="1"/>
</dbReference>
<gene>
    <name evidence="7" type="ORF">LOC68_12310</name>
</gene>
<evidence type="ECO:0000313" key="8">
    <source>
        <dbReference type="Proteomes" id="UP001139103"/>
    </source>
</evidence>
<dbReference type="AlphaFoldDB" id="A0A9X1ML51"/>